<reference evidence="2 3" key="1">
    <citation type="journal article" date="2020" name="Microorganisms">
        <title>Osmotic Adaptation and Compatible Solute Biosynthesis of Phototrophic Bacteria as Revealed from Genome Analyses.</title>
        <authorList>
            <person name="Imhoff J.F."/>
            <person name="Rahn T."/>
            <person name="Kunzel S."/>
            <person name="Keller A."/>
            <person name="Neulinger S.C."/>
        </authorList>
    </citation>
    <scope>NUCLEOTIDE SEQUENCE [LARGE SCALE GENOMIC DNA]</scope>
    <source>
        <strain evidence="2 3">DSM 15382</strain>
    </source>
</reference>
<feature type="region of interest" description="Disordered" evidence="1">
    <location>
        <begin position="135"/>
        <end position="194"/>
    </location>
</feature>
<sequence length="194" mass="20870">MLDLIPTRTGGTQAVGAEAGFAWTLLPRHGRRPLGFDGRLLLQAASRPPGFPVWSELAVHETARGMLVAAIRHRPPDDAPPGTGRHPWMSDAAAGTDAGALLDWLRAHDPVAHLPAWLLQDGGAGTPLVRAAGPGLAAPLPTTTPTQEHTHERHPGLRAGGRPPVLRHADQPAAIRARRRRRPWQQRLRGRSHG</sequence>
<name>A0ABS1D1R8_9PROT</name>
<organism evidence="2 3">
    <name type="scientific">Paracraurococcus ruber</name>
    <dbReference type="NCBI Taxonomy" id="77675"/>
    <lineage>
        <taxon>Bacteria</taxon>
        <taxon>Pseudomonadati</taxon>
        <taxon>Pseudomonadota</taxon>
        <taxon>Alphaproteobacteria</taxon>
        <taxon>Acetobacterales</taxon>
        <taxon>Roseomonadaceae</taxon>
        <taxon>Paracraurococcus</taxon>
    </lineage>
</organism>
<comment type="caution">
    <text evidence="2">The sequence shown here is derived from an EMBL/GenBank/DDBJ whole genome shotgun (WGS) entry which is preliminary data.</text>
</comment>
<evidence type="ECO:0000256" key="1">
    <source>
        <dbReference type="SAM" id="MobiDB-lite"/>
    </source>
</evidence>
<protein>
    <submittedName>
        <fullName evidence="2">Uncharacterized protein</fullName>
    </submittedName>
</protein>
<evidence type="ECO:0000313" key="3">
    <source>
        <dbReference type="Proteomes" id="UP000697995"/>
    </source>
</evidence>
<feature type="compositionally biased region" description="Low complexity" evidence="1">
    <location>
        <begin position="135"/>
        <end position="147"/>
    </location>
</feature>
<accession>A0ABS1D1R8</accession>
<keyword evidence="3" id="KW-1185">Reference proteome</keyword>
<evidence type="ECO:0000313" key="2">
    <source>
        <dbReference type="EMBL" id="MBK1660062.1"/>
    </source>
</evidence>
<dbReference type="Proteomes" id="UP000697995">
    <property type="component" value="Unassembled WGS sequence"/>
</dbReference>
<dbReference type="EMBL" id="NRSG01000143">
    <property type="protein sequence ID" value="MBK1660062.1"/>
    <property type="molecule type" value="Genomic_DNA"/>
</dbReference>
<proteinExistence type="predicted"/>
<gene>
    <name evidence="2" type="ORF">CKO45_17670</name>
</gene>
<feature type="compositionally biased region" description="Basic residues" evidence="1">
    <location>
        <begin position="176"/>
        <end position="194"/>
    </location>
</feature>